<evidence type="ECO:0000313" key="2">
    <source>
        <dbReference type="Proteomes" id="UP001211907"/>
    </source>
</evidence>
<dbReference type="AlphaFoldDB" id="A0AAD5X8U2"/>
<keyword evidence="2" id="KW-1185">Reference proteome</keyword>
<feature type="non-terminal residue" evidence="1">
    <location>
        <position position="1"/>
    </location>
</feature>
<dbReference type="Proteomes" id="UP001211907">
    <property type="component" value="Unassembled WGS sequence"/>
</dbReference>
<accession>A0AAD5X8U2</accession>
<reference evidence="1" key="1">
    <citation type="submission" date="2020-05" db="EMBL/GenBank/DDBJ databases">
        <title>Phylogenomic resolution of chytrid fungi.</title>
        <authorList>
            <person name="Stajich J.E."/>
            <person name="Amses K."/>
            <person name="Simmons R."/>
            <person name="Seto K."/>
            <person name="Myers J."/>
            <person name="Bonds A."/>
            <person name="Quandt C.A."/>
            <person name="Barry K."/>
            <person name="Liu P."/>
            <person name="Grigoriev I."/>
            <person name="Longcore J.E."/>
            <person name="James T.Y."/>
        </authorList>
    </citation>
    <scope>NUCLEOTIDE SEQUENCE</scope>
    <source>
        <strain evidence="1">JEL0513</strain>
    </source>
</reference>
<organism evidence="1 2">
    <name type="scientific">Physocladia obscura</name>
    <dbReference type="NCBI Taxonomy" id="109957"/>
    <lineage>
        <taxon>Eukaryota</taxon>
        <taxon>Fungi</taxon>
        <taxon>Fungi incertae sedis</taxon>
        <taxon>Chytridiomycota</taxon>
        <taxon>Chytridiomycota incertae sedis</taxon>
        <taxon>Chytridiomycetes</taxon>
        <taxon>Chytridiales</taxon>
        <taxon>Chytriomycetaceae</taxon>
        <taxon>Physocladia</taxon>
    </lineage>
</organism>
<protein>
    <submittedName>
        <fullName evidence="1">Uncharacterized protein</fullName>
    </submittedName>
</protein>
<comment type="caution">
    <text evidence="1">The sequence shown here is derived from an EMBL/GenBank/DDBJ whole genome shotgun (WGS) entry which is preliminary data.</text>
</comment>
<gene>
    <name evidence="1" type="ORF">HK100_004317</name>
</gene>
<proteinExistence type="predicted"/>
<evidence type="ECO:0000313" key="1">
    <source>
        <dbReference type="EMBL" id="KAJ3102747.1"/>
    </source>
</evidence>
<sequence>MSPDYVNYARHNPVHRAAFKDFLKTEKSKSGCTGFYSAVKIHGWQAFELAVLAFPSSTSNVRTFENAWLALEPLLNGMFVSNGYLRHSPASIINIKAGLGSGPSHHSYGVARTPAQNNVSMLASVNREPVYQYSYDYAYTDVKLESITQAWRVTKIHIDQFVAYINTSVLLGEFRYSSVEPQ</sequence>
<name>A0AAD5X8U2_9FUNG</name>
<dbReference type="EMBL" id="JADGJH010002145">
    <property type="protein sequence ID" value="KAJ3102747.1"/>
    <property type="molecule type" value="Genomic_DNA"/>
</dbReference>